<dbReference type="InterPro" id="IPR036168">
    <property type="entry name" value="AP2_Mu_C_sf"/>
</dbReference>
<evidence type="ECO:0000256" key="2">
    <source>
        <dbReference type="ARBA" id="ARBA00022448"/>
    </source>
</evidence>
<dbReference type="Gene3D" id="2.60.40.1170">
    <property type="entry name" value="Mu homology domain, subdomain B"/>
    <property type="match status" value="2"/>
</dbReference>
<evidence type="ECO:0000256" key="1">
    <source>
        <dbReference type="ARBA" id="ARBA00004308"/>
    </source>
</evidence>
<gene>
    <name evidence="7" type="ORF">FA10DRAFT_266940</name>
</gene>
<dbReference type="PROSITE" id="PS51072">
    <property type="entry name" value="MHD"/>
    <property type="match status" value="1"/>
</dbReference>
<dbReference type="GeneID" id="37043626"/>
<evidence type="ECO:0000256" key="4">
    <source>
        <dbReference type="ARBA" id="ARBA00023136"/>
    </source>
</evidence>
<feature type="domain" description="MHD" evidence="6">
    <location>
        <begin position="229"/>
        <end position="488"/>
    </location>
</feature>
<keyword evidence="8" id="KW-1185">Reference proteome</keyword>
<evidence type="ECO:0000256" key="5">
    <source>
        <dbReference type="SAM" id="MobiDB-lite"/>
    </source>
</evidence>
<dbReference type="Pfam" id="PF00928">
    <property type="entry name" value="Adap_comp_sub"/>
    <property type="match status" value="1"/>
</dbReference>
<organism evidence="7 8">
    <name type="scientific">Acaromyces ingoldii</name>
    <dbReference type="NCBI Taxonomy" id="215250"/>
    <lineage>
        <taxon>Eukaryota</taxon>
        <taxon>Fungi</taxon>
        <taxon>Dikarya</taxon>
        <taxon>Basidiomycota</taxon>
        <taxon>Ustilaginomycotina</taxon>
        <taxon>Exobasidiomycetes</taxon>
        <taxon>Exobasidiales</taxon>
        <taxon>Cryptobasidiaceae</taxon>
        <taxon>Acaromyces</taxon>
    </lineage>
</organism>
<dbReference type="STRING" id="215250.A0A316YN46"/>
<dbReference type="GO" id="GO:0030131">
    <property type="term" value="C:clathrin adaptor complex"/>
    <property type="evidence" value="ECO:0007669"/>
    <property type="project" value="UniProtKB-UniRule"/>
</dbReference>
<dbReference type="InterPro" id="IPR001392">
    <property type="entry name" value="Clathrin_mu"/>
</dbReference>
<dbReference type="GO" id="GO:0012505">
    <property type="term" value="C:endomembrane system"/>
    <property type="evidence" value="ECO:0007669"/>
    <property type="project" value="UniProtKB-SubCell"/>
</dbReference>
<feature type="region of interest" description="Disordered" evidence="5">
    <location>
        <begin position="42"/>
        <end position="85"/>
    </location>
</feature>
<dbReference type="CDD" id="cd14837">
    <property type="entry name" value="AP3_Mu_N"/>
    <property type="match status" value="1"/>
</dbReference>
<evidence type="ECO:0000256" key="3">
    <source>
        <dbReference type="ARBA" id="ARBA00022927"/>
    </source>
</evidence>
<dbReference type="InterPro" id="IPR011012">
    <property type="entry name" value="Longin-like_dom_sf"/>
</dbReference>
<dbReference type="Proteomes" id="UP000245768">
    <property type="component" value="Unassembled WGS sequence"/>
</dbReference>
<dbReference type="GO" id="GO:0016192">
    <property type="term" value="P:vesicle-mediated transport"/>
    <property type="evidence" value="ECO:0007669"/>
    <property type="project" value="InterPro"/>
</dbReference>
<comment type="subcellular location">
    <subcellularLocation>
        <location evidence="1">Endomembrane system</location>
    </subcellularLocation>
</comment>
<dbReference type="RefSeq" id="XP_025377664.1">
    <property type="nucleotide sequence ID" value="XM_025521710.1"/>
</dbReference>
<evidence type="ECO:0000313" key="7">
    <source>
        <dbReference type="EMBL" id="PWN90466.1"/>
    </source>
</evidence>
<evidence type="ECO:0000313" key="8">
    <source>
        <dbReference type="Proteomes" id="UP000245768"/>
    </source>
</evidence>
<dbReference type="PANTHER" id="PTHR10529">
    <property type="entry name" value="AP COMPLEX SUBUNIT MU"/>
    <property type="match status" value="1"/>
</dbReference>
<dbReference type="SUPFAM" id="SSF49447">
    <property type="entry name" value="Second domain of Mu2 adaptin subunit (ap50) of ap2 adaptor"/>
    <property type="match status" value="1"/>
</dbReference>
<dbReference type="GO" id="GO:0006886">
    <property type="term" value="P:intracellular protein transport"/>
    <property type="evidence" value="ECO:0007669"/>
    <property type="project" value="UniProtKB-UniRule"/>
</dbReference>
<dbReference type="InterPro" id="IPR050431">
    <property type="entry name" value="Adaptor_comp_med_subunit"/>
</dbReference>
<keyword evidence="3" id="KW-0653">Protein transport</keyword>
<evidence type="ECO:0000259" key="6">
    <source>
        <dbReference type="PROSITE" id="PS51072"/>
    </source>
</evidence>
<dbReference type="Gene3D" id="3.30.450.60">
    <property type="match status" value="1"/>
</dbReference>
<dbReference type="OrthoDB" id="870at2759"/>
<dbReference type="PRINTS" id="PR00314">
    <property type="entry name" value="CLATHRINADPT"/>
</dbReference>
<proteinExistence type="predicted"/>
<dbReference type="InParanoid" id="A0A316YN46"/>
<protein>
    <submittedName>
        <fullName evidence="7">Clathrin adaptor, mu subunit</fullName>
    </submittedName>
</protein>
<dbReference type="SUPFAM" id="SSF64356">
    <property type="entry name" value="SNARE-like"/>
    <property type="match status" value="1"/>
</dbReference>
<dbReference type="AlphaFoldDB" id="A0A316YN46"/>
<keyword evidence="2" id="KW-0813">Transport</keyword>
<reference evidence="7 8" key="1">
    <citation type="journal article" date="2018" name="Mol. Biol. Evol.">
        <title>Broad Genomic Sampling Reveals a Smut Pathogenic Ancestry of the Fungal Clade Ustilaginomycotina.</title>
        <authorList>
            <person name="Kijpornyongpan T."/>
            <person name="Mondo S.J."/>
            <person name="Barry K."/>
            <person name="Sandor L."/>
            <person name="Lee J."/>
            <person name="Lipzen A."/>
            <person name="Pangilinan J."/>
            <person name="LaButti K."/>
            <person name="Hainaut M."/>
            <person name="Henrissat B."/>
            <person name="Grigoriev I.V."/>
            <person name="Spatafora J.W."/>
            <person name="Aime M.C."/>
        </authorList>
    </citation>
    <scope>NUCLEOTIDE SEQUENCE [LARGE SCALE GENOMIC DNA]</scope>
    <source>
        <strain evidence="7 8">MCA 4198</strain>
    </source>
</reference>
<accession>A0A316YN46</accession>
<sequence>MGSIEGIIILSASHQPILHSNFLHPLPNYPLLHADQLSSRLESSASTKDEAPISWTEGVPRAGDVVSEDDEASERESRGDDDASLADGVAYEASEGDGDSASCHVEHNGLRLVATFSKHVDPMLPLSFLSSLVANLQSYLGSPLTEDAVRDNFDTVYQVMEEMLDESGQPLTTEFNALRDIVREPSWVSKVASKMGSAGMPGMGSTLAPPPLVSPIPWRRPTSASRYTTNELYIDIEETLCGTFARSPVSSTQPIEARPLAPLKLRGIIKGKAKLNGTPDLLLRLNNPSMLREARLHPCIRIKRWKKEGVLSFVPPDGEFDLVETNIEASVGALDKKLPLRLHCERRQEEKQQTTFKITLMATVAEAVDNIEVIFGVTDASASIETTTSGVSSEDKAGAGTFHYDPKRGVARWSVARFSRGQRPLSLTGTVTSDTNPCLSTAVTSRFAVPLSSIAGLKVTGLDITADSAYRPYKGVRNTVKGDIDWRW</sequence>
<dbReference type="EMBL" id="KZ819636">
    <property type="protein sequence ID" value="PWN90466.1"/>
    <property type="molecule type" value="Genomic_DNA"/>
</dbReference>
<keyword evidence="4" id="KW-0472">Membrane</keyword>
<dbReference type="InterPro" id="IPR028565">
    <property type="entry name" value="MHD"/>
</dbReference>
<name>A0A316YN46_9BASI</name>